<keyword evidence="1" id="KW-0732">Signal</keyword>
<evidence type="ECO:0000256" key="1">
    <source>
        <dbReference type="SAM" id="SignalP"/>
    </source>
</evidence>
<feature type="signal peptide" evidence="1">
    <location>
        <begin position="1"/>
        <end position="18"/>
    </location>
</feature>
<gene>
    <name evidence="2" type="ORF">DPMN_187126</name>
</gene>
<comment type="caution">
    <text evidence="2">The sequence shown here is derived from an EMBL/GenBank/DDBJ whole genome shotgun (WGS) entry which is preliminary data.</text>
</comment>
<feature type="chain" id="PRO_5039704144" description="Lipoprotein" evidence="1">
    <location>
        <begin position="19"/>
        <end position="58"/>
    </location>
</feature>
<dbReference type="Proteomes" id="UP000828390">
    <property type="component" value="Unassembled WGS sequence"/>
</dbReference>
<evidence type="ECO:0008006" key="4">
    <source>
        <dbReference type="Google" id="ProtNLM"/>
    </source>
</evidence>
<dbReference type="EMBL" id="JAIWYP010000010">
    <property type="protein sequence ID" value="KAH3752505.1"/>
    <property type="molecule type" value="Genomic_DNA"/>
</dbReference>
<dbReference type="AlphaFoldDB" id="A0A9D4DPY1"/>
<name>A0A9D4DPY1_DREPO</name>
<proteinExistence type="predicted"/>
<sequence length="58" mass="6370">MGFISILLFAACISSVKGNYQYVLAPNVIRLENEETLLVGIFGDGKNQIVTIILSRLL</sequence>
<accession>A0A9D4DPY1</accession>
<reference evidence="2" key="2">
    <citation type="submission" date="2020-11" db="EMBL/GenBank/DDBJ databases">
        <authorList>
            <person name="McCartney M.A."/>
            <person name="Auch B."/>
            <person name="Kono T."/>
            <person name="Mallez S."/>
            <person name="Becker A."/>
            <person name="Gohl D.M."/>
            <person name="Silverstein K.A.T."/>
            <person name="Koren S."/>
            <person name="Bechman K.B."/>
            <person name="Herman A."/>
            <person name="Abrahante J.E."/>
            <person name="Garbe J."/>
        </authorList>
    </citation>
    <scope>NUCLEOTIDE SEQUENCE</scope>
    <source>
        <strain evidence="2">Duluth1</strain>
        <tissue evidence="2">Whole animal</tissue>
    </source>
</reference>
<evidence type="ECO:0000313" key="3">
    <source>
        <dbReference type="Proteomes" id="UP000828390"/>
    </source>
</evidence>
<organism evidence="2 3">
    <name type="scientific">Dreissena polymorpha</name>
    <name type="common">Zebra mussel</name>
    <name type="synonym">Mytilus polymorpha</name>
    <dbReference type="NCBI Taxonomy" id="45954"/>
    <lineage>
        <taxon>Eukaryota</taxon>
        <taxon>Metazoa</taxon>
        <taxon>Spiralia</taxon>
        <taxon>Lophotrochozoa</taxon>
        <taxon>Mollusca</taxon>
        <taxon>Bivalvia</taxon>
        <taxon>Autobranchia</taxon>
        <taxon>Heteroconchia</taxon>
        <taxon>Euheterodonta</taxon>
        <taxon>Imparidentia</taxon>
        <taxon>Neoheterodontei</taxon>
        <taxon>Myida</taxon>
        <taxon>Dreissenoidea</taxon>
        <taxon>Dreissenidae</taxon>
        <taxon>Dreissena</taxon>
    </lineage>
</organism>
<evidence type="ECO:0000313" key="2">
    <source>
        <dbReference type="EMBL" id="KAH3752505.1"/>
    </source>
</evidence>
<keyword evidence="3" id="KW-1185">Reference proteome</keyword>
<reference evidence="2" key="1">
    <citation type="journal article" date="2019" name="bioRxiv">
        <title>The Genome of the Zebra Mussel, Dreissena polymorpha: A Resource for Invasive Species Research.</title>
        <authorList>
            <person name="McCartney M.A."/>
            <person name="Auch B."/>
            <person name="Kono T."/>
            <person name="Mallez S."/>
            <person name="Zhang Y."/>
            <person name="Obille A."/>
            <person name="Becker A."/>
            <person name="Abrahante J.E."/>
            <person name="Garbe J."/>
            <person name="Badalamenti J.P."/>
            <person name="Herman A."/>
            <person name="Mangelson H."/>
            <person name="Liachko I."/>
            <person name="Sullivan S."/>
            <person name="Sone E.D."/>
            <person name="Koren S."/>
            <person name="Silverstein K.A.T."/>
            <person name="Beckman K.B."/>
            <person name="Gohl D.M."/>
        </authorList>
    </citation>
    <scope>NUCLEOTIDE SEQUENCE</scope>
    <source>
        <strain evidence="2">Duluth1</strain>
        <tissue evidence="2">Whole animal</tissue>
    </source>
</reference>
<protein>
    <recommendedName>
        <fullName evidence="4">Lipoprotein</fullName>
    </recommendedName>
</protein>